<sequence length="232" mass="26296">MQNKLRPRMVDAIANHKVRHDSSYDAIEEPVDQDEKPADNNYWYRWFCNISYCCCKIYPEDSEDQDLQLSLLEYVKEVRSSTPEGCKRPRHIIVPLTVLLNREQHTQRTHSKLVKQEKQSRAAVAASREALDQNETGSEEQTGTWPITSLRTAEEDRNGGLNFEDDVSLNDPPRSPCATPIGSSKSATPSPVATAANREWHTDDDIDRLLGIHTRTSLSSLGVSLIRPLRKL</sequence>
<feature type="compositionally biased region" description="Polar residues" evidence="1">
    <location>
        <begin position="133"/>
        <end position="151"/>
    </location>
</feature>
<feature type="region of interest" description="Disordered" evidence="1">
    <location>
        <begin position="105"/>
        <end position="191"/>
    </location>
</feature>
<dbReference type="EMBL" id="CAACVG010009863">
    <property type="protein sequence ID" value="VEN54389.1"/>
    <property type="molecule type" value="Genomic_DNA"/>
</dbReference>
<evidence type="ECO:0000256" key="1">
    <source>
        <dbReference type="SAM" id="MobiDB-lite"/>
    </source>
</evidence>
<protein>
    <submittedName>
        <fullName evidence="2">Uncharacterized protein</fullName>
    </submittedName>
</protein>
<proteinExistence type="predicted"/>
<name>A0A653D2K8_CALMS</name>
<dbReference type="AlphaFoldDB" id="A0A653D2K8"/>
<gene>
    <name evidence="2" type="ORF">CALMAC_LOCUS13875</name>
</gene>
<feature type="compositionally biased region" description="Polar residues" evidence="1">
    <location>
        <begin position="181"/>
        <end position="191"/>
    </location>
</feature>
<dbReference type="Proteomes" id="UP000410492">
    <property type="component" value="Unassembled WGS sequence"/>
</dbReference>
<evidence type="ECO:0000313" key="3">
    <source>
        <dbReference type="Proteomes" id="UP000410492"/>
    </source>
</evidence>
<evidence type="ECO:0000313" key="2">
    <source>
        <dbReference type="EMBL" id="VEN54389.1"/>
    </source>
</evidence>
<accession>A0A653D2K8</accession>
<reference evidence="2 3" key="1">
    <citation type="submission" date="2019-01" db="EMBL/GenBank/DDBJ databases">
        <authorList>
            <person name="Sayadi A."/>
        </authorList>
    </citation>
    <scope>NUCLEOTIDE SEQUENCE [LARGE SCALE GENOMIC DNA]</scope>
</reference>
<dbReference type="OrthoDB" id="6723368at2759"/>
<keyword evidence="3" id="KW-1185">Reference proteome</keyword>
<organism evidence="2 3">
    <name type="scientific">Callosobruchus maculatus</name>
    <name type="common">Southern cowpea weevil</name>
    <name type="synonym">Pulse bruchid</name>
    <dbReference type="NCBI Taxonomy" id="64391"/>
    <lineage>
        <taxon>Eukaryota</taxon>
        <taxon>Metazoa</taxon>
        <taxon>Ecdysozoa</taxon>
        <taxon>Arthropoda</taxon>
        <taxon>Hexapoda</taxon>
        <taxon>Insecta</taxon>
        <taxon>Pterygota</taxon>
        <taxon>Neoptera</taxon>
        <taxon>Endopterygota</taxon>
        <taxon>Coleoptera</taxon>
        <taxon>Polyphaga</taxon>
        <taxon>Cucujiformia</taxon>
        <taxon>Chrysomeloidea</taxon>
        <taxon>Chrysomelidae</taxon>
        <taxon>Bruchinae</taxon>
        <taxon>Bruchini</taxon>
        <taxon>Callosobruchus</taxon>
    </lineage>
</organism>